<evidence type="ECO:0000313" key="5">
    <source>
        <dbReference type="Proteomes" id="UP000248706"/>
    </source>
</evidence>
<organism evidence="4 5">
    <name type="scientific">Thermogemmatispora tikiterensis</name>
    <dbReference type="NCBI Taxonomy" id="1825093"/>
    <lineage>
        <taxon>Bacteria</taxon>
        <taxon>Bacillati</taxon>
        <taxon>Chloroflexota</taxon>
        <taxon>Ktedonobacteria</taxon>
        <taxon>Thermogemmatisporales</taxon>
        <taxon>Thermogemmatisporaceae</taxon>
        <taxon>Thermogemmatispora</taxon>
    </lineage>
</organism>
<dbReference type="InterPro" id="IPR036188">
    <property type="entry name" value="FAD/NAD-bd_sf"/>
</dbReference>
<dbReference type="GO" id="GO:0004497">
    <property type="term" value="F:monooxygenase activity"/>
    <property type="evidence" value="ECO:0007669"/>
    <property type="project" value="UniProtKB-KW"/>
</dbReference>
<feature type="domain" description="FAD-binding" evidence="3">
    <location>
        <begin position="7"/>
        <end position="346"/>
    </location>
</feature>
<accession>A0A328VI05</accession>
<dbReference type="InterPro" id="IPR002938">
    <property type="entry name" value="FAD-bd"/>
</dbReference>
<keyword evidence="5" id="KW-1185">Reference proteome</keyword>
<dbReference type="SUPFAM" id="SSF51905">
    <property type="entry name" value="FAD/NAD(P)-binding domain"/>
    <property type="match status" value="1"/>
</dbReference>
<dbReference type="PANTHER" id="PTHR13789:SF309">
    <property type="entry name" value="PUTATIVE (AFU_ORTHOLOGUE AFUA_6G14510)-RELATED"/>
    <property type="match status" value="1"/>
</dbReference>
<dbReference type="EMBL" id="MCIF01000002">
    <property type="protein sequence ID" value="RAQ97588.1"/>
    <property type="molecule type" value="Genomic_DNA"/>
</dbReference>
<protein>
    <submittedName>
        <fullName evidence="4">2-polyprenyl-6-methoxyphenol hydroxylase</fullName>
    </submittedName>
</protein>
<name>A0A328VI05_9CHLR</name>
<dbReference type="Pfam" id="PF01494">
    <property type="entry name" value="FAD_binding_3"/>
    <property type="match status" value="1"/>
</dbReference>
<comment type="caution">
    <text evidence="4">The sequence shown here is derived from an EMBL/GenBank/DDBJ whole genome shotgun (WGS) entry which is preliminary data.</text>
</comment>
<dbReference type="OrthoDB" id="9766816at2"/>
<dbReference type="GO" id="GO:0071949">
    <property type="term" value="F:FAD binding"/>
    <property type="evidence" value="ECO:0007669"/>
    <property type="project" value="InterPro"/>
</dbReference>
<dbReference type="Proteomes" id="UP000248706">
    <property type="component" value="Unassembled WGS sequence"/>
</dbReference>
<dbReference type="PANTHER" id="PTHR13789">
    <property type="entry name" value="MONOOXYGENASE"/>
    <property type="match status" value="1"/>
</dbReference>
<keyword evidence="1" id="KW-0560">Oxidoreductase</keyword>
<proteinExistence type="predicted"/>
<dbReference type="RefSeq" id="WP_112432090.1">
    <property type="nucleotide sequence ID" value="NZ_MCIF01000002.1"/>
</dbReference>
<reference evidence="4 5" key="1">
    <citation type="submission" date="2016-08" db="EMBL/GenBank/DDBJ databases">
        <title>Analysis of Carbohydrate Active Enzymes in Thermogemmatispora T81 Reveals Carbohydrate Degradation Ability.</title>
        <authorList>
            <person name="Tomazini A."/>
            <person name="Lal S."/>
            <person name="Stott M."/>
            <person name="Henrissat B."/>
            <person name="Polikarpov I."/>
            <person name="Sparling R."/>
            <person name="Levin D.B."/>
        </authorList>
    </citation>
    <scope>NUCLEOTIDE SEQUENCE [LARGE SCALE GENOMIC DNA]</scope>
    <source>
        <strain evidence="4 5">T81</strain>
    </source>
</reference>
<evidence type="ECO:0000256" key="1">
    <source>
        <dbReference type="ARBA" id="ARBA00023002"/>
    </source>
</evidence>
<dbReference type="NCBIfam" id="NF005313">
    <property type="entry name" value="PRK06847.1"/>
    <property type="match status" value="1"/>
</dbReference>
<sequence length="379" mass="41250">MDKSAQKILIVGGGIAGLTAAVALRQIGREVEVVELNPQWSVYGVGIIQQGNALRALDRIGLAEKCIAAGHPMGGVRFYDLQGTFLFEVPQPPIAGPHYPPGNGLTRSRLHAILQDAVRQSGATIRLGLTVATLAQSESEVSVTFSDGSFASYDLVVGADGLKSLVRRLVFGSEYQPTYVGQVCWRCNVPRLPDVTTGWLFDGGPHGKAGFIPLAPDLMYILLVETPPPGPPPRFPRECLPAAYRERLAPFGGPVALVRDRYITDESEVIYRPFETLLLPSPWYRGRVLLIGDAAHAMTAHVAQGAAMAIEDAIVLAEELESGDPLPQALDRFMQRRYERCKALVEISSQLSQWERDQTPDADVEGLTRRSFEIAATPI</sequence>
<evidence type="ECO:0000313" key="4">
    <source>
        <dbReference type="EMBL" id="RAQ97588.1"/>
    </source>
</evidence>
<gene>
    <name evidence="4" type="ORF">A4R35_18770</name>
</gene>
<keyword evidence="2" id="KW-0503">Monooxygenase</keyword>
<dbReference type="PRINTS" id="PR00420">
    <property type="entry name" value="RNGMNOXGNASE"/>
</dbReference>
<dbReference type="InterPro" id="IPR050493">
    <property type="entry name" value="FAD-dep_Monooxygenase_BioMet"/>
</dbReference>
<dbReference type="AlphaFoldDB" id="A0A328VI05"/>
<evidence type="ECO:0000256" key="2">
    <source>
        <dbReference type="ARBA" id="ARBA00023033"/>
    </source>
</evidence>
<evidence type="ECO:0000259" key="3">
    <source>
        <dbReference type="Pfam" id="PF01494"/>
    </source>
</evidence>
<dbReference type="Gene3D" id="3.50.50.60">
    <property type="entry name" value="FAD/NAD(P)-binding domain"/>
    <property type="match status" value="1"/>
</dbReference>